<name>A0ABM7ULN9_9BACI</name>
<protein>
    <recommendedName>
        <fullName evidence="1">DUF4935 domain-containing protein</fullName>
    </recommendedName>
</protein>
<evidence type="ECO:0000313" key="3">
    <source>
        <dbReference type="Proteomes" id="UP000260457"/>
    </source>
</evidence>
<gene>
    <name evidence="2" type="ORF">DTO10_23400</name>
</gene>
<dbReference type="Proteomes" id="UP000260457">
    <property type="component" value="Chromosome"/>
</dbReference>
<keyword evidence="3" id="KW-1185">Reference proteome</keyword>
<dbReference type="EMBL" id="CP030926">
    <property type="protein sequence ID" value="AXN41029.1"/>
    <property type="molecule type" value="Genomic_DNA"/>
</dbReference>
<accession>A0ABM7ULN9</accession>
<reference evidence="2 3" key="1">
    <citation type="submission" date="2018-07" db="EMBL/GenBank/DDBJ databases">
        <title>The molecular basis for the intramolecular migration of carboxyl group in the catabolism of para-hydroxybenzoate via gentisate.</title>
        <authorList>
            <person name="Zhao H."/>
            <person name="Xu Y."/>
            <person name="Lin S."/>
            <person name="Spain J.C."/>
            <person name="Zhou N.-Y."/>
        </authorList>
    </citation>
    <scope>NUCLEOTIDE SEQUENCE [LARGE SCALE GENOMIC DNA]</scope>
    <source>
        <strain evidence="2 3">PHB-7a</strain>
    </source>
</reference>
<organism evidence="2 3">
    <name type="scientific">Peribacillus butanolivorans</name>
    <dbReference type="NCBI Taxonomy" id="421767"/>
    <lineage>
        <taxon>Bacteria</taxon>
        <taxon>Bacillati</taxon>
        <taxon>Bacillota</taxon>
        <taxon>Bacilli</taxon>
        <taxon>Bacillales</taxon>
        <taxon>Bacillaceae</taxon>
        <taxon>Peribacillus</taxon>
    </lineage>
</organism>
<dbReference type="RefSeq" id="WP_116821970.1">
    <property type="nucleotide sequence ID" value="NZ_CP030926.1"/>
</dbReference>
<dbReference type="InterPro" id="IPR032557">
    <property type="entry name" value="DUF4935"/>
</dbReference>
<proteinExistence type="predicted"/>
<dbReference type="Pfam" id="PF16289">
    <property type="entry name" value="PIN_12"/>
    <property type="match status" value="1"/>
</dbReference>
<evidence type="ECO:0000259" key="1">
    <source>
        <dbReference type="Pfam" id="PF16289"/>
    </source>
</evidence>
<feature type="domain" description="DUF4935" evidence="1">
    <location>
        <begin position="3"/>
        <end position="71"/>
    </location>
</feature>
<evidence type="ECO:0000313" key="2">
    <source>
        <dbReference type="EMBL" id="AXN41029.1"/>
    </source>
</evidence>
<sequence>MPDKDNDIERQVVEMSIQKRAPFFGPNEINGMGIKNEMADAVIFFTAYEFIKKQEHDLKKIYFVSLNKKDFCTKGNNSIFHANLQSYADEVDMHYGNSLERVIEEIGHKKCA</sequence>